<keyword evidence="3" id="KW-0624">Polysaccharide degradation</keyword>
<dbReference type="InterPro" id="IPR017853">
    <property type="entry name" value="GH"/>
</dbReference>
<dbReference type="GO" id="GO:0004553">
    <property type="term" value="F:hydrolase activity, hydrolyzing O-glycosyl compounds"/>
    <property type="evidence" value="ECO:0007669"/>
    <property type="project" value="InterPro"/>
</dbReference>
<dbReference type="PROSITE" id="PS01095">
    <property type="entry name" value="GH18_1"/>
    <property type="match status" value="1"/>
</dbReference>
<organism evidence="10 11">
    <name type="scientific">Clostridium sartagoforme</name>
    <dbReference type="NCBI Taxonomy" id="84031"/>
    <lineage>
        <taxon>Bacteria</taxon>
        <taxon>Bacillati</taxon>
        <taxon>Bacillota</taxon>
        <taxon>Clostridia</taxon>
        <taxon>Eubacteriales</taxon>
        <taxon>Clostridiaceae</taxon>
        <taxon>Clostridium</taxon>
    </lineage>
</organism>
<dbReference type="PANTHER" id="PTHR11177">
    <property type="entry name" value="CHITINASE"/>
    <property type="match status" value="1"/>
</dbReference>
<comment type="caution">
    <text evidence="10">The sequence shown here is derived from an EMBL/GenBank/DDBJ whole genome shotgun (WGS) entry which is preliminary data.</text>
</comment>
<dbReference type="CDD" id="cd06548">
    <property type="entry name" value="GH18_chitinase"/>
    <property type="match status" value="1"/>
</dbReference>
<dbReference type="OrthoDB" id="9812811at2"/>
<dbReference type="InterPro" id="IPR050314">
    <property type="entry name" value="Glycosyl_Hydrlase_18"/>
</dbReference>
<dbReference type="PROSITE" id="PS51910">
    <property type="entry name" value="GH18_2"/>
    <property type="match status" value="1"/>
</dbReference>
<dbReference type="SMART" id="SM00495">
    <property type="entry name" value="ChtBD3"/>
    <property type="match status" value="2"/>
</dbReference>
<evidence type="ECO:0000256" key="1">
    <source>
        <dbReference type="ARBA" id="ARBA00009121"/>
    </source>
</evidence>
<feature type="signal peptide" evidence="7">
    <location>
        <begin position="1"/>
        <end position="29"/>
    </location>
</feature>
<evidence type="ECO:0000259" key="8">
    <source>
        <dbReference type="PROSITE" id="PS50268"/>
    </source>
</evidence>
<evidence type="ECO:0000313" key="10">
    <source>
        <dbReference type="EMBL" id="TGY40477.1"/>
    </source>
</evidence>
<evidence type="ECO:0000313" key="11">
    <source>
        <dbReference type="Proteomes" id="UP000306888"/>
    </source>
</evidence>
<accession>A0A4S2DES4</accession>
<dbReference type="GO" id="GO:0006032">
    <property type="term" value="P:chitin catabolic process"/>
    <property type="evidence" value="ECO:0007669"/>
    <property type="project" value="UniProtKB-KW"/>
</dbReference>
<dbReference type="InterPro" id="IPR012291">
    <property type="entry name" value="CBM2_carb-bd_dom_sf"/>
</dbReference>
<keyword evidence="11" id="KW-1185">Reference proteome</keyword>
<dbReference type="SUPFAM" id="SSF54556">
    <property type="entry name" value="Chitinase insertion domain"/>
    <property type="match status" value="1"/>
</dbReference>
<dbReference type="SUPFAM" id="SSF51445">
    <property type="entry name" value="(Trans)glycosidases"/>
    <property type="match status" value="1"/>
</dbReference>
<dbReference type="InterPro" id="IPR036573">
    <property type="entry name" value="CBM_sf_5/12"/>
</dbReference>
<dbReference type="Gene3D" id="3.10.50.10">
    <property type="match status" value="1"/>
</dbReference>
<dbReference type="SMART" id="SM00636">
    <property type="entry name" value="Glyco_18"/>
    <property type="match status" value="1"/>
</dbReference>
<dbReference type="InterPro" id="IPR002126">
    <property type="entry name" value="Cadherin-like_dom"/>
</dbReference>
<dbReference type="Gene3D" id="3.20.20.80">
    <property type="entry name" value="Glycosidases"/>
    <property type="match status" value="1"/>
</dbReference>
<proteinExistence type="inferred from homology"/>
<evidence type="ECO:0000256" key="6">
    <source>
        <dbReference type="RuleBase" id="RU000489"/>
    </source>
</evidence>
<reference evidence="10 11" key="1">
    <citation type="submission" date="2019-04" db="EMBL/GenBank/DDBJ databases">
        <title>Microbes associate with the intestines of laboratory mice.</title>
        <authorList>
            <person name="Navarre W."/>
            <person name="Wong E."/>
            <person name="Huang K."/>
            <person name="Tropini C."/>
            <person name="Ng K."/>
            <person name="Yu B."/>
        </authorList>
    </citation>
    <scope>NUCLEOTIDE SEQUENCE [LARGE SCALE GENOMIC DNA]</scope>
    <source>
        <strain evidence="10 11">NM50_B9-20</strain>
    </source>
</reference>
<evidence type="ECO:0000256" key="7">
    <source>
        <dbReference type="SAM" id="SignalP"/>
    </source>
</evidence>
<comment type="similarity">
    <text evidence="1">Belongs to the glycosyl hydrolase 18 family. Chitinase class II subfamily.</text>
</comment>
<dbReference type="GO" id="GO:0008061">
    <property type="term" value="F:chitin binding"/>
    <property type="evidence" value="ECO:0007669"/>
    <property type="project" value="InterPro"/>
</dbReference>
<keyword evidence="5 6" id="KW-0326">Glycosidase</keyword>
<dbReference type="AlphaFoldDB" id="A0A4S2DES4"/>
<keyword evidence="7" id="KW-0732">Signal</keyword>
<dbReference type="InterPro" id="IPR008965">
    <property type="entry name" value="CBM2/CBM3_carb-bd_dom_sf"/>
</dbReference>
<dbReference type="RefSeq" id="WP_136008077.1">
    <property type="nucleotide sequence ID" value="NZ_SRYR01000013.1"/>
</dbReference>
<name>A0A4S2DES4_9CLOT</name>
<dbReference type="Gene3D" id="2.60.40.10">
    <property type="entry name" value="Immunoglobulins"/>
    <property type="match status" value="3"/>
</dbReference>
<evidence type="ECO:0000256" key="4">
    <source>
        <dbReference type="ARBA" id="ARBA00023277"/>
    </source>
</evidence>
<protein>
    <submittedName>
        <fullName evidence="10">DUF5011 domain-containing protein</fullName>
    </submittedName>
</protein>
<evidence type="ECO:0000259" key="9">
    <source>
        <dbReference type="PROSITE" id="PS51910"/>
    </source>
</evidence>
<feature type="chain" id="PRO_5020484527" evidence="7">
    <location>
        <begin position="30"/>
        <end position="964"/>
    </location>
</feature>
<dbReference type="GO" id="GO:0016020">
    <property type="term" value="C:membrane"/>
    <property type="evidence" value="ECO:0007669"/>
    <property type="project" value="InterPro"/>
</dbReference>
<dbReference type="Proteomes" id="UP000306888">
    <property type="component" value="Unassembled WGS sequence"/>
</dbReference>
<evidence type="ECO:0000256" key="5">
    <source>
        <dbReference type="ARBA" id="ARBA00023295"/>
    </source>
</evidence>
<dbReference type="SUPFAM" id="SSF49384">
    <property type="entry name" value="Carbohydrate-binding domain"/>
    <property type="match status" value="1"/>
</dbReference>
<keyword evidence="4" id="KW-0119">Carbohydrate metabolism</keyword>
<dbReference type="CDD" id="cd12215">
    <property type="entry name" value="ChiC_BD"/>
    <property type="match status" value="1"/>
</dbReference>
<dbReference type="GO" id="GO:0005576">
    <property type="term" value="C:extracellular region"/>
    <property type="evidence" value="ECO:0007669"/>
    <property type="project" value="InterPro"/>
</dbReference>
<dbReference type="InterPro" id="IPR001579">
    <property type="entry name" value="Glyco_hydro_18_chit_AS"/>
</dbReference>
<dbReference type="InterPro" id="IPR032179">
    <property type="entry name" value="Cry22Aa_Ig-like"/>
</dbReference>
<dbReference type="GO" id="GO:0007156">
    <property type="term" value="P:homophilic cell adhesion via plasma membrane adhesion molecules"/>
    <property type="evidence" value="ECO:0007669"/>
    <property type="project" value="InterPro"/>
</dbReference>
<dbReference type="Pfam" id="PF16403">
    <property type="entry name" value="Bact_surface_Ig-like"/>
    <property type="match status" value="3"/>
</dbReference>
<dbReference type="GO" id="GO:0030247">
    <property type="term" value="F:polysaccharide binding"/>
    <property type="evidence" value="ECO:0007669"/>
    <property type="project" value="InterPro"/>
</dbReference>
<dbReference type="InterPro" id="IPR029070">
    <property type="entry name" value="Chitinase_insertion_sf"/>
</dbReference>
<dbReference type="GO" id="GO:0005509">
    <property type="term" value="F:calcium ion binding"/>
    <property type="evidence" value="ECO:0007669"/>
    <property type="project" value="InterPro"/>
</dbReference>
<dbReference type="PANTHER" id="PTHR11177:SF308">
    <property type="entry name" value="CHITINASE A"/>
    <property type="match status" value="1"/>
</dbReference>
<dbReference type="Pfam" id="PF02839">
    <property type="entry name" value="CBM_5_12"/>
    <property type="match status" value="1"/>
</dbReference>
<dbReference type="InterPro" id="IPR001223">
    <property type="entry name" value="Glyco_hydro18_cat"/>
</dbReference>
<dbReference type="SUPFAM" id="SSF51055">
    <property type="entry name" value="Carbohydrate binding domain"/>
    <property type="match status" value="1"/>
</dbReference>
<dbReference type="PROSITE" id="PS50268">
    <property type="entry name" value="CADHERIN_2"/>
    <property type="match status" value="1"/>
</dbReference>
<dbReference type="Gene3D" id="2.60.40.290">
    <property type="match status" value="1"/>
</dbReference>
<dbReference type="InterPro" id="IPR003610">
    <property type="entry name" value="CBM5/12"/>
</dbReference>
<feature type="domain" description="Cadherin" evidence="8">
    <location>
        <begin position="800"/>
        <end position="919"/>
    </location>
</feature>
<dbReference type="Gene3D" id="2.10.10.20">
    <property type="entry name" value="Carbohydrate-binding module superfamily 5/12"/>
    <property type="match status" value="1"/>
</dbReference>
<keyword evidence="2 6" id="KW-0378">Hydrolase</keyword>
<evidence type="ECO:0000256" key="2">
    <source>
        <dbReference type="ARBA" id="ARBA00022801"/>
    </source>
</evidence>
<evidence type="ECO:0000256" key="3">
    <source>
        <dbReference type="ARBA" id="ARBA00023024"/>
    </source>
</evidence>
<dbReference type="InterPro" id="IPR013783">
    <property type="entry name" value="Ig-like_fold"/>
</dbReference>
<sequence length="964" mass="105528">MKKFKIKSLFATITLSLFTLSNISLYPKAETLETATTNINTASSESTDLSKKVIGYFPEWAYKNEVQGNFDAADLQWESLTHIQYSFGVIDPATNKLAFGDKYAAIEETFENHPLTHNGKTVTLDTTLPYKGHFNVLQTMKKQYPNVKLLLSVGGWAGSRGFYTMLDTDEGINTFADSAVEFLRKYNFDGIDIDFEYPSATATSGNPDDKDLAEPRRAKLNERYNLMMKTLREKLDAASKEDGKQYLQTAAVTASSWVLGGMSDNSYAQYLDFLSVMSYDFHGGWNEYVENLANIYPDPADRETVNMAMPTLNMDWAYRYYRGVLPPEKIIMGIPYYTRGWENVQGGTNGLHGSSKTPATGIYNIWGDDDNKDGTIDPAGANPLWHVLNLMETDPNLNVHFDEVGGVPYVWQNEKKVFLSFENERSIDNRLEYIKEKNLGGALIWVMNGDYGPNPNYKPGSTDINEGKYTFGDTLTSRLRAGLDAIGDSKVTDDSIKGLDQTDVEVTFGGKYDHPNYTYDIKVTNKTDKAIDTGWKVSFDLPKSAIFGQPQGGSATIEDVGDFNRITITSSGWQNLGVGESASLAGTIKLNFGGVRNLTFNGMRPSNVPVNGNYAPTLSGIANKSITVGNTFDPLAGVTATDKEDGNLTSKITVAGSVNTSKTGDYTLKYTVTDSKGLSTSKERIITVLRVLEPGQQFYDPAKTYKYGDQVVYKDALYECIAWYIPPTGDVSPNNPSYWKLVKVLPDPSTPEDNTAPVINGVSNKQIFVGDTFNPLSGVTASDKEDGDLTSKIIVTGTVDTSKVGSYDLTYTVTDSKGLKATASAKITITEKSTTNTAPVISGVSNKEINKGASFNPLVGVTAIDKEDGDLTSKITVTGTVDTSKVGSYEITYSVSDSKGLVTTAKATITVIDNSTPEIQAYSPTKTYVGGDIVMYNGVKYKAKWWTLGETPGANQWGAWEKIS</sequence>
<dbReference type="EMBL" id="SRYR01000013">
    <property type="protein sequence ID" value="TGY40477.1"/>
    <property type="molecule type" value="Genomic_DNA"/>
</dbReference>
<feature type="domain" description="GH18" evidence="9">
    <location>
        <begin position="51"/>
        <end position="482"/>
    </location>
</feature>
<keyword evidence="3" id="KW-0146">Chitin degradation</keyword>
<gene>
    <name evidence="10" type="ORF">E5347_15205</name>
</gene>
<dbReference type="Pfam" id="PF00704">
    <property type="entry name" value="Glyco_hydro_18"/>
    <property type="match status" value="1"/>
</dbReference>
<dbReference type="GO" id="GO:0005975">
    <property type="term" value="P:carbohydrate metabolic process"/>
    <property type="evidence" value="ECO:0007669"/>
    <property type="project" value="InterPro"/>
</dbReference>
<dbReference type="InterPro" id="IPR011583">
    <property type="entry name" value="Chitinase_II/V-like_cat"/>
</dbReference>